<dbReference type="PANTHER" id="PTHR43135:SF4">
    <property type="entry name" value="AMIDOHYDROLASE-RELATED DOMAIN-CONTAINING PROTEIN"/>
    <property type="match status" value="1"/>
</dbReference>
<organism evidence="2 3">
    <name type="scientific">Trueperella abortisuis</name>
    <dbReference type="NCBI Taxonomy" id="445930"/>
    <lineage>
        <taxon>Bacteria</taxon>
        <taxon>Bacillati</taxon>
        <taxon>Actinomycetota</taxon>
        <taxon>Actinomycetes</taxon>
        <taxon>Actinomycetales</taxon>
        <taxon>Actinomycetaceae</taxon>
        <taxon>Trueperella</taxon>
    </lineage>
</organism>
<gene>
    <name evidence="2" type="ORF">J2S45_000793</name>
</gene>
<proteinExistence type="predicted"/>
<protein>
    <submittedName>
        <fullName evidence="2">Imidazolonepropionase-like amidohydrolase</fullName>
    </submittedName>
</protein>
<dbReference type="Pfam" id="PF01979">
    <property type="entry name" value="Amidohydro_1"/>
    <property type="match status" value="1"/>
</dbReference>
<dbReference type="Gene3D" id="2.30.40.10">
    <property type="entry name" value="Urease, subunit C, domain 1"/>
    <property type="match status" value="1"/>
</dbReference>
<comment type="caution">
    <text evidence="2">The sequence shown here is derived from an EMBL/GenBank/DDBJ whole genome shotgun (WGS) entry which is preliminary data.</text>
</comment>
<sequence length="355" mass="38827">MVIRVSGALRGTDASQAWIVDGRLTFEAPPPGVPNEEIAGFAYPGLLDVHTHPGMRRTPEPLPVAEMRRRLEVLARHGITAVRDAGGQHDPKVAWEPGLARVMHSGQHIARFKRYERYLAVDVEPADLPGEALRQLRRGDGWIKIVGDWIDREVGDTTPLWPRAALIDAVAAVHDAGGKVTVHTFATETVDDLLEAGVDGIEHGTGMTRDHLLEAAARGIFVTPTVHQIRRFPEFVAKGARFPAYVKRMMGMDARRREHLALMVETGTHVLMGSDTAENVAEVNLVDELIDAVDDGMPADLVMAAATYDGRASIGFDVWAQGEPADLVVYREDPEDNIETLREPVAVFASGVRVV</sequence>
<dbReference type="EMBL" id="JAUSQL010000001">
    <property type="protein sequence ID" value="MDP9832114.1"/>
    <property type="molecule type" value="Genomic_DNA"/>
</dbReference>
<feature type="domain" description="Amidohydrolase-related" evidence="1">
    <location>
        <begin position="42"/>
        <end position="352"/>
    </location>
</feature>
<dbReference type="RefSeq" id="WP_307634614.1">
    <property type="nucleotide sequence ID" value="NZ_JAUSQL010000001.1"/>
</dbReference>
<dbReference type="Gene3D" id="3.20.20.140">
    <property type="entry name" value="Metal-dependent hydrolases"/>
    <property type="match status" value="1"/>
</dbReference>
<dbReference type="InterPro" id="IPR011059">
    <property type="entry name" value="Metal-dep_hydrolase_composite"/>
</dbReference>
<evidence type="ECO:0000313" key="3">
    <source>
        <dbReference type="Proteomes" id="UP001230145"/>
    </source>
</evidence>
<dbReference type="InterPro" id="IPR006680">
    <property type="entry name" value="Amidohydro-rel"/>
</dbReference>
<dbReference type="InterPro" id="IPR032466">
    <property type="entry name" value="Metal_Hydrolase"/>
</dbReference>
<evidence type="ECO:0000259" key="1">
    <source>
        <dbReference type="Pfam" id="PF01979"/>
    </source>
</evidence>
<name>A0ABT9PHD0_9ACTO</name>
<dbReference type="InterPro" id="IPR051781">
    <property type="entry name" value="Metallo-dep_Hydrolase"/>
</dbReference>
<evidence type="ECO:0000313" key="2">
    <source>
        <dbReference type="EMBL" id="MDP9832114.1"/>
    </source>
</evidence>
<keyword evidence="3" id="KW-1185">Reference proteome</keyword>
<dbReference type="Proteomes" id="UP001230145">
    <property type="component" value="Unassembled WGS sequence"/>
</dbReference>
<accession>A0ABT9PHD0</accession>
<dbReference type="SUPFAM" id="SSF51556">
    <property type="entry name" value="Metallo-dependent hydrolases"/>
    <property type="match status" value="1"/>
</dbReference>
<dbReference type="PANTHER" id="PTHR43135">
    <property type="entry name" value="ALPHA-D-RIBOSE 1-METHYLPHOSPHONATE 5-TRIPHOSPHATE DIPHOSPHATASE"/>
    <property type="match status" value="1"/>
</dbReference>
<reference evidence="2 3" key="1">
    <citation type="submission" date="2023-07" db="EMBL/GenBank/DDBJ databases">
        <title>Sequencing the genomes of 1000 actinobacteria strains.</title>
        <authorList>
            <person name="Klenk H.-P."/>
        </authorList>
    </citation>
    <scope>NUCLEOTIDE SEQUENCE [LARGE SCALE GENOMIC DNA]</scope>
    <source>
        <strain evidence="2 3">DSM 19515</strain>
    </source>
</reference>